<keyword evidence="1" id="KW-0732">Signal</keyword>
<protein>
    <recommendedName>
        <fullName evidence="4">SXP/RAL-2 family protein Ani s 5-like cation-binding domain-containing protein</fullName>
    </recommendedName>
</protein>
<proteinExistence type="predicted"/>
<accession>A0AA36GUZ9</accession>
<dbReference type="Proteomes" id="UP001176961">
    <property type="component" value="Unassembled WGS sequence"/>
</dbReference>
<feature type="chain" id="PRO_5041305046" description="SXP/RAL-2 family protein Ani s 5-like cation-binding domain-containing protein" evidence="1">
    <location>
        <begin position="19"/>
        <end position="139"/>
    </location>
</feature>
<evidence type="ECO:0000313" key="3">
    <source>
        <dbReference type="Proteomes" id="UP001176961"/>
    </source>
</evidence>
<gene>
    <name evidence="2" type="ORF">CYNAS_LOCUS10777</name>
</gene>
<name>A0AA36GUZ9_CYLNA</name>
<keyword evidence="3" id="KW-1185">Reference proteome</keyword>
<comment type="caution">
    <text evidence="2">The sequence shown here is derived from an EMBL/GenBank/DDBJ whole genome shotgun (WGS) entry which is preliminary data.</text>
</comment>
<evidence type="ECO:0000256" key="1">
    <source>
        <dbReference type="SAM" id="SignalP"/>
    </source>
</evidence>
<sequence length="139" mass="16052">MQAIAVLAILAIVNIVAGEGVGVFPKNAVWEFLDLRKINNNMTLTLAERRQKKMEWAEKFGVKKQYTDYVQKRASMVDKTMAFLASLPKLYKQYCDTWDGAKLFKDIEAEQKKLAAMYEKEFAVMNLAKDLVEREEHKI</sequence>
<reference evidence="2" key="1">
    <citation type="submission" date="2023-07" db="EMBL/GenBank/DDBJ databases">
        <authorList>
            <consortium name="CYATHOMIX"/>
        </authorList>
    </citation>
    <scope>NUCLEOTIDE SEQUENCE</scope>
    <source>
        <strain evidence="2">N/A</strain>
    </source>
</reference>
<organism evidence="2 3">
    <name type="scientific">Cylicocyclus nassatus</name>
    <name type="common">Nematode worm</name>
    <dbReference type="NCBI Taxonomy" id="53992"/>
    <lineage>
        <taxon>Eukaryota</taxon>
        <taxon>Metazoa</taxon>
        <taxon>Ecdysozoa</taxon>
        <taxon>Nematoda</taxon>
        <taxon>Chromadorea</taxon>
        <taxon>Rhabditida</taxon>
        <taxon>Rhabditina</taxon>
        <taxon>Rhabditomorpha</taxon>
        <taxon>Strongyloidea</taxon>
        <taxon>Strongylidae</taxon>
        <taxon>Cylicocyclus</taxon>
    </lineage>
</organism>
<dbReference type="AlphaFoldDB" id="A0AA36GUZ9"/>
<dbReference type="EMBL" id="CATQJL010000223">
    <property type="protein sequence ID" value="CAJ0598794.1"/>
    <property type="molecule type" value="Genomic_DNA"/>
</dbReference>
<evidence type="ECO:0000313" key="2">
    <source>
        <dbReference type="EMBL" id="CAJ0598794.1"/>
    </source>
</evidence>
<evidence type="ECO:0008006" key="4">
    <source>
        <dbReference type="Google" id="ProtNLM"/>
    </source>
</evidence>
<feature type="signal peptide" evidence="1">
    <location>
        <begin position="1"/>
        <end position="18"/>
    </location>
</feature>